<dbReference type="EMBL" id="JXBC01000001">
    <property type="protein sequence ID" value="KIU13426.1"/>
    <property type="molecule type" value="Genomic_DNA"/>
</dbReference>
<comment type="caution">
    <text evidence="1">The sequence shown here is derived from an EMBL/GenBank/DDBJ whole genome shotgun (WGS) entry which is preliminary data.</text>
</comment>
<sequence length="42" mass="4799">MSRKHDKNPAYRMRGFIYKHTKTRLSSFFALLSIGPLSGGPM</sequence>
<dbReference type="Proteomes" id="UP000032247">
    <property type="component" value="Unassembled WGS sequence"/>
</dbReference>
<organism evidence="1 2">
    <name type="scientific">Bacillus subtilis</name>
    <dbReference type="NCBI Taxonomy" id="1423"/>
    <lineage>
        <taxon>Bacteria</taxon>
        <taxon>Bacillati</taxon>
        <taxon>Bacillota</taxon>
        <taxon>Bacilli</taxon>
        <taxon>Bacillales</taxon>
        <taxon>Bacillaceae</taxon>
        <taxon>Bacillus</taxon>
    </lineage>
</organism>
<accession>A0A0C3JZV3</accession>
<evidence type="ECO:0000313" key="2">
    <source>
        <dbReference type="Proteomes" id="UP000032247"/>
    </source>
</evidence>
<proteinExistence type="predicted"/>
<reference evidence="1 2" key="1">
    <citation type="submission" date="2014-12" db="EMBL/GenBank/DDBJ databases">
        <title>Comparative genome analysis of Bacillus coagulans HM-08, Clostridium butyricum HM-68, Bacillus subtilis HM-66 and Bacillus licheniformis BL-09.</title>
        <authorList>
            <person name="Zhang H."/>
        </authorList>
    </citation>
    <scope>NUCLEOTIDE SEQUENCE [LARGE SCALE GENOMIC DNA]</scope>
    <source>
        <strain evidence="1 2">HM-66</strain>
    </source>
</reference>
<evidence type="ECO:0000313" key="1">
    <source>
        <dbReference type="EMBL" id="KIU13426.1"/>
    </source>
</evidence>
<dbReference type="AlphaFoldDB" id="A0A0C3JZV3"/>
<protein>
    <submittedName>
        <fullName evidence="1">Uncharacterized protein</fullName>
    </submittedName>
</protein>
<name>A0A0C3JZV3_BACIU</name>
<gene>
    <name evidence="1" type="ORF">SC09_Contig17orf00676</name>
</gene>